<comment type="caution">
    <text evidence="1">The sequence shown here is derived from an EMBL/GenBank/DDBJ whole genome shotgun (WGS) entry which is preliminary data.</text>
</comment>
<sequence length="81" mass="9214">MYEASTDWLPTITGEIRSPMGPASVEFIDPRAPVVVMNLFWSTRYDKAMTLFLTCLKEFAEFANSKDKENNISVEMFQAAL</sequence>
<dbReference type="EMBL" id="CM045769">
    <property type="protein sequence ID" value="KAI7995457.1"/>
    <property type="molecule type" value="Genomic_DNA"/>
</dbReference>
<keyword evidence="2" id="KW-1185">Reference proteome</keyword>
<accession>A0ACC0G2Y6</accession>
<protein>
    <submittedName>
        <fullName evidence="1">Beclin-1-like protein</fullName>
    </submittedName>
</protein>
<evidence type="ECO:0000313" key="2">
    <source>
        <dbReference type="Proteomes" id="UP001060215"/>
    </source>
</evidence>
<dbReference type="Proteomes" id="UP001060215">
    <property type="component" value="Chromosome 12"/>
</dbReference>
<reference evidence="1 2" key="1">
    <citation type="journal article" date="2022" name="Plant J.">
        <title>Chromosome-level genome of Camellia lanceoleosa provides a valuable resource for understanding genome evolution and self-incompatibility.</title>
        <authorList>
            <person name="Gong W."/>
            <person name="Xiao S."/>
            <person name="Wang L."/>
            <person name="Liao Z."/>
            <person name="Chang Y."/>
            <person name="Mo W."/>
            <person name="Hu G."/>
            <person name="Li W."/>
            <person name="Zhao G."/>
            <person name="Zhu H."/>
            <person name="Hu X."/>
            <person name="Ji K."/>
            <person name="Xiang X."/>
            <person name="Song Q."/>
            <person name="Yuan D."/>
            <person name="Jin S."/>
            <person name="Zhang L."/>
        </authorList>
    </citation>
    <scope>NUCLEOTIDE SEQUENCE [LARGE SCALE GENOMIC DNA]</scope>
    <source>
        <strain evidence="1">SQ_2022a</strain>
    </source>
</reference>
<proteinExistence type="predicted"/>
<gene>
    <name evidence="1" type="ORF">LOK49_LG11G02457</name>
</gene>
<name>A0ACC0G2Y6_9ERIC</name>
<organism evidence="1 2">
    <name type="scientific">Camellia lanceoleosa</name>
    <dbReference type="NCBI Taxonomy" id="1840588"/>
    <lineage>
        <taxon>Eukaryota</taxon>
        <taxon>Viridiplantae</taxon>
        <taxon>Streptophyta</taxon>
        <taxon>Embryophyta</taxon>
        <taxon>Tracheophyta</taxon>
        <taxon>Spermatophyta</taxon>
        <taxon>Magnoliopsida</taxon>
        <taxon>eudicotyledons</taxon>
        <taxon>Gunneridae</taxon>
        <taxon>Pentapetalae</taxon>
        <taxon>asterids</taxon>
        <taxon>Ericales</taxon>
        <taxon>Theaceae</taxon>
        <taxon>Camellia</taxon>
    </lineage>
</organism>
<evidence type="ECO:0000313" key="1">
    <source>
        <dbReference type="EMBL" id="KAI7995457.1"/>
    </source>
</evidence>